<feature type="region of interest" description="Disordered" evidence="1">
    <location>
        <begin position="17"/>
        <end position="54"/>
    </location>
</feature>
<reference evidence="2" key="1">
    <citation type="submission" date="2018-08" db="EMBL/GenBank/DDBJ databases">
        <title>Oryza barthii genomic DNA, chromosome 11, BAC clone:OBARTa0036J06.</title>
        <authorList>
            <person name="Wu J."/>
            <person name="Kanamori H."/>
        </authorList>
    </citation>
    <scope>NUCLEOTIDE SEQUENCE</scope>
    <source>
        <strain evidence="2">W1588</strain>
    </source>
</reference>
<evidence type="ECO:0000313" key="2">
    <source>
        <dbReference type="EMBL" id="BBF89172.1"/>
    </source>
</evidence>
<gene>
    <name evidence="2" type="primary">OBARTa0036J06.7</name>
</gene>
<name>A0A679BCR0_9ORYZ</name>
<organism evidence="2">
    <name type="scientific">Oryza barthii</name>
    <dbReference type="NCBI Taxonomy" id="65489"/>
    <lineage>
        <taxon>Eukaryota</taxon>
        <taxon>Viridiplantae</taxon>
        <taxon>Streptophyta</taxon>
        <taxon>Embryophyta</taxon>
        <taxon>Tracheophyta</taxon>
        <taxon>Spermatophyta</taxon>
        <taxon>Magnoliopsida</taxon>
        <taxon>Liliopsida</taxon>
        <taxon>Poales</taxon>
        <taxon>Poaceae</taxon>
        <taxon>BOP clade</taxon>
        <taxon>Oryzoideae</taxon>
        <taxon>Oryzeae</taxon>
        <taxon>Oryzinae</taxon>
        <taxon>Oryza</taxon>
    </lineage>
</organism>
<dbReference type="EMBL" id="AP018839">
    <property type="protein sequence ID" value="BBF89172.1"/>
    <property type="molecule type" value="Genomic_DNA"/>
</dbReference>
<proteinExistence type="predicted"/>
<dbReference type="AlphaFoldDB" id="A0A679BCR0"/>
<sequence>MDAAPGLAAARHRLAAVAARSRRPPPSSALLGSPLPHPVPEMSSPRPGDALSSLNRPLVAPPRFPLLIAATVEILTIESPPANPSRRLTPSYPSHRSGVLPLALDLRIKLR</sequence>
<accession>A0A679BCR0</accession>
<evidence type="ECO:0000256" key="1">
    <source>
        <dbReference type="SAM" id="MobiDB-lite"/>
    </source>
</evidence>
<protein>
    <submittedName>
        <fullName evidence="2">Uncharacterized protein</fullName>
    </submittedName>
</protein>